<dbReference type="EMBL" id="HBGN01023344">
    <property type="protein sequence ID" value="CAD9337690.1"/>
    <property type="molecule type" value="Transcribed_RNA"/>
</dbReference>
<dbReference type="AlphaFoldDB" id="A0A7S1ZFR3"/>
<name>A0A7S1ZFR3_9STRA</name>
<gene>
    <name evidence="2" type="ORF">DBRI1063_LOCUS14907</name>
</gene>
<accession>A0A7S1ZFR3</accession>
<evidence type="ECO:0000256" key="1">
    <source>
        <dbReference type="SAM" id="MobiDB-lite"/>
    </source>
</evidence>
<protein>
    <submittedName>
        <fullName evidence="2">Uncharacterized protein</fullName>
    </submittedName>
</protein>
<feature type="compositionally biased region" description="Low complexity" evidence="1">
    <location>
        <begin position="87"/>
        <end position="98"/>
    </location>
</feature>
<feature type="region of interest" description="Disordered" evidence="1">
    <location>
        <begin position="224"/>
        <end position="270"/>
    </location>
</feature>
<proteinExistence type="predicted"/>
<sequence length="270" mass="28236">MQLVPDPAAQPQLNPLTYPSTVLTPGQKLVTQQDIMERERQASALAAAGMVAEQVSRSRGCSIDEQNLRAQQQQQQMNGHVQAPPGGLMAPPALGNPADSGHISPSAQHANTDSSYGFMDMNGGITTMEDMELDFAKLFDPLHEVHSMQTEGSGWPTSSSSVTNTMAVAPPTTTTPPSTYAPSNGVSPQYAHQETQYAQHQPLAPPRNPTAIAPAPAAPIVMVHRHSPSPAPSDGGMSNGMATPPPPSHNGMATPPHNGMATPPPPSVSS</sequence>
<reference evidence="2" key="1">
    <citation type="submission" date="2021-01" db="EMBL/GenBank/DDBJ databases">
        <authorList>
            <person name="Corre E."/>
            <person name="Pelletier E."/>
            <person name="Niang G."/>
            <person name="Scheremetjew M."/>
            <person name="Finn R."/>
            <person name="Kale V."/>
            <person name="Holt S."/>
            <person name="Cochrane G."/>
            <person name="Meng A."/>
            <person name="Brown T."/>
            <person name="Cohen L."/>
        </authorList>
    </citation>
    <scope>NUCLEOTIDE SEQUENCE</scope>
    <source>
        <strain evidence="2">Pop2</strain>
    </source>
</reference>
<organism evidence="2">
    <name type="scientific">Ditylum brightwellii</name>
    <dbReference type="NCBI Taxonomy" id="49249"/>
    <lineage>
        <taxon>Eukaryota</taxon>
        <taxon>Sar</taxon>
        <taxon>Stramenopiles</taxon>
        <taxon>Ochrophyta</taxon>
        <taxon>Bacillariophyta</taxon>
        <taxon>Mediophyceae</taxon>
        <taxon>Lithodesmiophycidae</taxon>
        <taxon>Lithodesmiales</taxon>
        <taxon>Lithodesmiaceae</taxon>
        <taxon>Ditylum</taxon>
    </lineage>
</organism>
<feature type="region of interest" description="Disordered" evidence="1">
    <location>
        <begin position="87"/>
        <end position="111"/>
    </location>
</feature>
<evidence type="ECO:0000313" key="2">
    <source>
        <dbReference type="EMBL" id="CAD9337690.1"/>
    </source>
</evidence>